<dbReference type="PROSITE" id="PS51707">
    <property type="entry name" value="CYTH"/>
    <property type="match status" value="1"/>
</dbReference>
<name>A0ABW2IXJ3_9GAMM</name>
<dbReference type="Pfam" id="PF01928">
    <property type="entry name" value="CYTH"/>
    <property type="match status" value="1"/>
</dbReference>
<reference evidence="3" key="1">
    <citation type="journal article" date="2019" name="Int. J. Syst. Evol. Microbiol.">
        <title>The Global Catalogue of Microorganisms (GCM) 10K type strain sequencing project: providing services to taxonomists for standard genome sequencing and annotation.</title>
        <authorList>
            <consortium name="The Broad Institute Genomics Platform"/>
            <consortium name="The Broad Institute Genome Sequencing Center for Infectious Disease"/>
            <person name="Wu L."/>
            <person name="Ma J."/>
        </authorList>
    </citation>
    <scope>NUCLEOTIDE SEQUENCE [LARGE SCALE GENOMIC DNA]</scope>
    <source>
        <strain evidence="3">CCUG 60559</strain>
    </source>
</reference>
<dbReference type="PANTHER" id="PTHR39569:SF1">
    <property type="entry name" value="INORGANIC TRIPHOSPHATASE"/>
    <property type="match status" value="1"/>
</dbReference>
<dbReference type="EMBL" id="JBHTBD010000006">
    <property type="protein sequence ID" value="MFC7295964.1"/>
    <property type="molecule type" value="Genomic_DNA"/>
</dbReference>
<evidence type="ECO:0000313" key="2">
    <source>
        <dbReference type="EMBL" id="MFC7295964.1"/>
    </source>
</evidence>
<dbReference type="PANTHER" id="PTHR39569">
    <property type="entry name" value="INORGANIC TRIPHOSPHATASE"/>
    <property type="match status" value="1"/>
</dbReference>
<protein>
    <submittedName>
        <fullName evidence="2">CYTH domain-containing protein</fullName>
    </submittedName>
</protein>
<dbReference type="CDD" id="cd07756">
    <property type="entry name" value="CYTH-like_Pase_CHAD"/>
    <property type="match status" value="1"/>
</dbReference>
<dbReference type="SMART" id="SM01118">
    <property type="entry name" value="CYTH"/>
    <property type="match status" value="1"/>
</dbReference>
<proteinExistence type="predicted"/>
<keyword evidence="3" id="KW-1185">Reference proteome</keyword>
<dbReference type="InterPro" id="IPR039013">
    <property type="entry name" value="YgiF"/>
</dbReference>
<dbReference type="RefSeq" id="WP_227521088.1">
    <property type="nucleotide sequence ID" value="NZ_JBHTBD010000006.1"/>
</dbReference>
<sequence>MASMAEELEIKLSLEPDILVQAHSWLSAQPEAEEGSTKSLINCYYDTPGAELNQQHAALRVRQAGDQYIQTLKTRGDFVDGAHRRQEWEWPVTGPTLSPGLLADTPLGERVNLARLTSVFETNFTRQVIMLDDGEAVIECALDDGFIAAGGQQKPLHEVEFELVSGDPKRLLVWAQRLARACPVFLNLVSKAEQGYQLAGLAVSELTAAENTGTKANGEDDLDRFLKRLSNAWLEQGRVSLEGLDIQVLAAQAEAYGLGQAFAEVIDALAERQPVQALLGKPELGQCQLGLLAYRAGLSLSA</sequence>
<organism evidence="2 3">
    <name type="scientific">Marinobacter aromaticivorans</name>
    <dbReference type="NCBI Taxonomy" id="1494078"/>
    <lineage>
        <taxon>Bacteria</taxon>
        <taxon>Pseudomonadati</taxon>
        <taxon>Pseudomonadota</taxon>
        <taxon>Gammaproteobacteria</taxon>
        <taxon>Pseudomonadales</taxon>
        <taxon>Marinobacteraceae</taxon>
        <taxon>Marinobacter</taxon>
    </lineage>
</organism>
<dbReference type="InterPro" id="IPR033469">
    <property type="entry name" value="CYTH-like_dom_sf"/>
</dbReference>
<dbReference type="SUPFAM" id="SSF55154">
    <property type="entry name" value="CYTH-like phosphatases"/>
    <property type="match status" value="1"/>
</dbReference>
<dbReference type="InterPro" id="IPR023577">
    <property type="entry name" value="CYTH_domain"/>
</dbReference>
<gene>
    <name evidence="2" type="ORF">ACFQQA_14650</name>
</gene>
<dbReference type="Proteomes" id="UP001596506">
    <property type="component" value="Unassembled WGS sequence"/>
</dbReference>
<comment type="caution">
    <text evidence="2">The sequence shown here is derived from an EMBL/GenBank/DDBJ whole genome shotgun (WGS) entry which is preliminary data.</text>
</comment>
<evidence type="ECO:0000259" key="1">
    <source>
        <dbReference type="PROSITE" id="PS51707"/>
    </source>
</evidence>
<evidence type="ECO:0000313" key="3">
    <source>
        <dbReference type="Proteomes" id="UP001596506"/>
    </source>
</evidence>
<dbReference type="Gene3D" id="2.40.320.10">
    <property type="entry name" value="Hypothetical Protein Pfu-838710-001"/>
    <property type="match status" value="1"/>
</dbReference>
<feature type="domain" description="CYTH" evidence="1">
    <location>
        <begin position="5"/>
        <end position="202"/>
    </location>
</feature>
<accession>A0ABW2IXJ3</accession>